<accession>A0AAV4TBM5</accession>
<dbReference type="AlphaFoldDB" id="A0AAV4TBM5"/>
<gene>
    <name evidence="1" type="ORF">CEXT_389151</name>
</gene>
<evidence type="ECO:0000313" key="2">
    <source>
        <dbReference type="Proteomes" id="UP001054945"/>
    </source>
</evidence>
<keyword evidence="2" id="KW-1185">Reference proteome</keyword>
<comment type="caution">
    <text evidence="1">The sequence shown here is derived from an EMBL/GenBank/DDBJ whole genome shotgun (WGS) entry which is preliminary data.</text>
</comment>
<dbReference type="EMBL" id="BPLR01010902">
    <property type="protein sequence ID" value="GIY42861.1"/>
    <property type="molecule type" value="Genomic_DNA"/>
</dbReference>
<proteinExistence type="predicted"/>
<name>A0AAV4TBM5_CAEEX</name>
<reference evidence="1 2" key="1">
    <citation type="submission" date="2021-06" db="EMBL/GenBank/DDBJ databases">
        <title>Caerostris extrusa draft genome.</title>
        <authorList>
            <person name="Kono N."/>
            <person name="Arakawa K."/>
        </authorList>
    </citation>
    <scope>NUCLEOTIDE SEQUENCE [LARGE SCALE GENOMIC DNA]</scope>
</reference>
<protein>
    <submittedName>
        <fullName evidence="1">Uncharacterized protein</fullName>
    </submittedName>
</protein>
<evidence type="ECO:0000313" key="1">
    <source>
        <dbReference type="EMBL" id="GIY42861.1"/>
    </source>
</evidence>
<sequence>MICLKEDGMKRRRTNIVSDVAVKINIFKEEKCLVSFKEEVFKFNRFCKSLSSCTEANCLKSRIGGREIDSKAISKRVSALTFSDSLTNWISVEN</sequence>
<organism evidence="1 2">
    <name type="scientific">Caerostris extrusa</name>
    <name type="common">Bark spider</name>
    <name type="synonym">Caerostris bankana</name>
    <dbReference type="NCBI Taxonomy" id="172846"/>
    <lineage>
        <taxon>Eukaryota</taxon>
        <taxon>Metazoa</taxon>
        <taxon>Ecdysozoa</taxon>
        <taxon>Arthropoda</taxon>
        <taxon>Chelicerata</taxon>
        <taxon>Arachnida</taxon>
        <taxon>Araneae</taxon>
        <taxon>Araneomorphae</taxon>
        <taxon>Entelegynae</taxon>
        <taxon>Araneoidea</taxon>
        <taxon>Araneidae</taxon>
        <taxon>Caerostris</taxon>
    </lineage>
</organism>
<dbReference type="Proteomes" id="UP001054945">
    <property type="component" value="Unassembled WGS sequence"/>
</dbReference>